<evidence type="ECO:0000256" key="4">
    <source>
        <dbReference type="ARBA" id="ARBA00022722"/>
    </source>
</evidence>
<dbReference type="Gene3D" id="3.90.70.10">
    <property type="entry name" value="Cysteine proteinases"/>
    <property type="match status" value="1"/>
</dbReference>
<proteinExistence type="inferred from homology"/>
<keyword evidence="8 9" id="KW-0539">Nucleus</keyword>
<dbReference type="Pfam" id="PF13423">
    <property type="entry name" value="UCH_1"/>
    <property type="match status" value="1"/>
</dbReference>
<comment type="subcellular location">
    <subcellularLocation>
        <location evidence="9">Cytoplasm</location>
        <location evidence="9">P-body</location>
    </subcellularLocation>
    <subcellularLocation>
        <location evidence="9">Nucleus</location>
    </subcellularLocation>
    <text evidence="9">Shuttles between nucleus and cytoplasm.</text>
</comment>
<dbReference type="GeneID" id="109537835"/>
<comment type="domain">
    <text evidence="9">The linker, or PAN3 interaction domain (PID), between the WD40 repeats and the pseudo-UCH domain mediates interaction with PAN3.</text>
</comment>
<dbReference type="GO" id="GO:0031251">
    <property type="term" value="C:PAN complex"/>
    <property type="evidence" value="ECO:0007669"/>
    <property type="project" value="UniProtKB-UniRule"/>
</dbReference>
<keyword evidence="7 9" id="KW-0269">Exonuclease</keyword>
<reference evidence="12" key="2">
    <citation type="submission" date="2024-08" db="UniProtKB">
        <authorList>
            <consortium name="EnsemblMetazoa"/>
        </authorList>
    </citation>
    <scope>IDENTIFICATION</scope>
</reference>
<evidence type="ECO:0000256" key="9">
    <source>
        <dbReference type="HAMAP-Rule" id="MF_03182"/>
    </source>
</evidence>
<evidence type="ECO:0000256" key="10">
    <source>
        <dbReference type="SAM" id="MobiDB-lite"/>
    </source>
</evidence>
<dbReference type="Gene3D" id="2.130.10.10">
    <property type="entry name" value="YVTN repeat-like/Quinoprotein amine dehydrogenase"/>
    <property type="match status" value="1"/>
</dbReference>
<keyword evidence="3 9" id="KW-0507">mRNA processing</keyword>
<dbReference type="InterPro" id="IPR036322">
    <property type="entry name" value="WD40_repeat_dom_sf"/>
</dbReference>
<feature type="binding site" evidence="9">
    <location>
        <position position="1013"/>
    </location>
    <ligand>
        <name>a divalent metal cation</name>
        <dbReference type="ChEBI" id="CHEBI:60240"/>
        <note>catalytic</note>
    </ligand>
</feature>
<evidence type="ECO:0000256" key="3">
    <source>
        <dbReference type="ARBA" id="ARBA00022664"/>
    </source>
</evidence>
<comment type="catalytic activity">
    <reaction evidence="1 9">
        <text>Exonucleolytic cleavage of poly(A) to 5'-AMP.</text>
        <dbReference type="EC" id="3.1.13.4"/>
    </reaction>
</comment>
<dbReference type="AlphaFoldDB" id="A0AAR5PGZ1"/>
<dbReference type="InterPro" id="IPR015943">
    <property type="entry name" value="WD40/YVTN_repeat-like_dom_sf"/>
</dbReference>
<feature type="binding site" evidence="9">
    <location>
        <position position="1120"/>
    </location>
    <ligand>
        <name>a divalent metal cation</name>
        <dbReference type="ChEBI" id="CHEBI:60240"/>
        <note>catalytic</note>
    </ligand>
</feature>
<dbReference type="CDD" id="cd06143">
    <property type="entry name" value="PAN2_exo"/>
    <property type="match status" value="1"/>
</dbReference>
<dbReference type="SUPFAM" id="SSF53098">
    <property type="entry name" value="Ribonuclease H-like"/>
    <property type="match status" value="1"/>
</dbReference>
<feature type="compositionally biased region" description="Low complexity" evidence="10">
    <location>
        <begin position="770"/>
        <end position="787"/>
    </location>
</feature>
<comment type="similarity">
    <text evidence="9">Belongs to the peptidase C19 family. PAN2 subfamily.</text>
</comment>
<comment type="function">
    <text evidence="9">Catalytic subunit of the poly(A)-nuclease (PAN) deadenylation complex, one of two cytoplasmic mRNA deadenylases involved in general and miRNA-mediated mRNA turnover. PAN specifically shortens poly(A) tails of RNA and the activity is stimulated by poly(A)-binding protein (PABP). PAN deadenylation is followed by rapid degradation of the shortened mRNA tails by the CCR4-NOT complex. Deadenylated mRNAs are then degraded by two alternative mechanisms, namely exosome-mediated 3'-5' exonucleolytic degradation, or deadenlyation-dependent mRNA decaping and subsequent 5'-3' exonucleolytic degradation by XRN1.</text>
</comment>
<feature type="domain" description="USP" evidence="11">
    <location>
        <begin position="483"/>
        <end position="958"/>
    </location>
</feature>
<dbReference type="HAMAP" id="MF_03182">
    <property type="entry name" value="PAN2"/>
    <property type="match status" value="1"/>
</dbReference>
<feature type="region of interest" description="Disordered" evidence="10">
    <location>
        <begin position="767"/>
        <end position="789"/>
    </location>
</feature>
<organism evidence="12 13">
    <name type="scientific">Dendroctonus ponderosae</name>
    <name type="common">Mountain pine beetle</name>
    <dbReference type="NCBI Taxonomy" id="77166"/>
    <lineage>
        <taxon>Eukaryota</taxon>
        <taxon>Metazoa</taxon>
        <taxon>Ecdysozoa</taxon>
        <taxon>Arthropoda</taxon>
        <taxon>Hexapoda</taxon>
        <taxon>Insecta</taxon>
        <taxon>Pterygota</taxon>
        <taxon>Neoptera</taxon>
        <taxon>Endopterygota</taxon>
        <taxon>Coleoptera</taxon>
        <taxon>Polyphaga</taxon>
        <taxon>Cucujiformia</taxon>
        <taxon>Curculionidae</taxon>
        <taxon>Scolytinae</taxon>
        <taxon>Dendroctonus</taxon>
    </lineage>
</organism>
<protein>
    <recommendedName>
        <fullName evidence="9">PAN2-PAN3 deadenylation complex catalytic subunit PAN2</fullName>
        <ecNumber evidence="9">3.1.13.4</ecNumber>
    </recommendedName>
    <alternativeName>
        <fullName evidence="9">PAB1P-dependent poly(A)-specific ribonuclease</fullName>
    </alternativeName>
    <alternativeName>
        <fullName evidence="9">Poly(A)-nuclease deadenylation complex subunit 2</fullName>
        <shortName evidence="9">PAN deadenylation complex subunit 2</shortName>
    </alternativeName>
</protein>
<dbReference type="GO" id="GO:0006397">
    <property type="term" value="P:mRNA processing"/>
    <property type="evidence" value="ECO:0007669"/>
    <property type="project" value="UniProtKB-KW"/>
</dbReference>
<dbReference type="FunFam" id="2.130.10.10:FF:000421">
    <property type="entry name" value="PAN2-PAN3 deadenylation complex catalytic subunit PAN2"/>
    <property type="match status" value="1"/>
</dbReference>
<evidence type="ECO:0000256" key="6">
    <source>
        <dbReference type="ARBA" id="ARBA00022801"/>
    </source>
</evidence>
<feature type="binding site" evidence="9">
    <location>
        <position position="1011"/>
    </location>
    <ligand>
        <name>a divalent metal cation</name>
        <dbReference type="ChEBI" id="CHEBI:60240"/>
        <note>catalytic</note>
    </ligand>
</feature>
<comment type="activity regulation">
    <text evidence="9">Positively regulated by the regulatory subunit PAN3.</text>
</comment>
<name>A0AAR5PGZ1_DENPD</name>
<keyword evidence="4 9" id="KW-0540">Nuclease</keyword>
<dbReference type="PANTHER" id="PTHR15728">
    <property type="entry name" value="DEADENYLATION COMPLEX CATALYTIC SUBUNIT PAN2"/>
    <property type="match status" value="1"/>
</dbReference>
<dbReference type="KEGG" id="dpa:109537835"/>
<comment type="domain">
    <text evidence="9">Contains a pseudo-UCH domain. This ubiquitin C-terminal hydrolase (UCH)-like or ubiquitin specific protease (USP)-like domain is predicted to be catalytically inactive because it lacks the active site catalytic triad characteristic of thiol proteases, with residues at the equivalent structural positions that are incompatible with catalysis, and it cannot bind ubiquitin. It functions as a structural scaffold for intra- and intermolecular interactions in the complex.</text>
</comment>
<keyword evidence="2 9" id="KW-0963">Cytoplasm</keyword>
<evidence type="ECO:0000256" key="8">
    <source>
        <dbReference type="ARBA" id="ARBA00023242"/>
    </source>
</evidence>
<dbReference type="SUPFAM" id="SSF50978">
    <property type="entry name" value="WD40 repeat-like"/>
    <property type="match status" value="1"/>
</dbReference>
<dbReference type="GO" id="GO:0046872">
    <property type="term" value="F:metal ion binding"/>
    <property type="evidence" value="ECO:0007669"/>
    <property type="project" value="UniProtKB-KW"/>
</dbReference>
<comment type="subunit">
    <text evidence="9">Forms a heterotrimer with an asymmetric homodimer of the regulatory subunit PAN3 to form the poly(A)-nuclease (PAN) deadenylation complex.</text>
</comment>
<comment type="cofactor">
    <cofactor evidence="9">
        <name>a divalent metal cation</name>
        <dbReference type="ChEBI" id="CHEBI:60240"/>
    </cofactor>
    <text evidence="9">Binds 2 metal cations per subunit in the catalytic exonuclease domain.</text>
</comment>
<feature type="binding site" evidence="9">
    <location>
        <position position="1172"/>
    </location>
    <ligand>
        <name>a divalent metal cation</name>
        <dbReference type="ChEBI" id="CHEBI:60240"/>
        <note>catalytic</note>
    </ligand>
</feature>
<keyword evidence="13" id="KW-1185">Reference proteome</keyword>
<dbReference type="Pfam" id="PF20770">
    <property type="entry name" value="PAN2_N"/>
    <property type="match status" value="1"/>
</dbReference>
<dbReference type="InterPro" id="IPR038765">
    <property type="entry name" value="Papain-like_cys_pep_sf"/>
</dbReference>
<evidence type="ECO:0000259" key="11">
    <source>
        <dbReference type="PROSITE" id="PS50235"/>
    </source>
</evidence>
<dbReference type="InterPro" id="IPR028889">
    <property type="entry name" value="USP"/>
</dbReference>
<sequence>MYFDNTGLAVVGPSEPSTGLAGHEAEYLQTQCVLADGGERFGVSSITFDRHEELLWMGNQGGHVTSYYTGAMSKYTSFQVHAHEEVRQILTLDEGLLALTASSLRCQIRRGIPVYTHVSSNMSEMQCMLQMSPTRLLIGGHRDKLIDFNLQICKENQVGNVSEGASVMLRPHSRYVCCGSPTGSIELRDLNSLKLEHTIDTHTGSLSDFDVQGNLMVTCGFSNRLGNLAVDRFLMVYDLRMLRAVSPMQTVLDPLYLRFMPSITSRLVVVSAGGQVQLLDTIALAEPKICMLQVDCPASMVLAFDVSTTLQAMSFGDSGGQIHLFSTTDEPVFNTYSRQTEFPDPPIQYPSFAIDDYSTPLSSIPMIYSQSDLPLASDLPQYLTKFVYRKPPGIDSEILRTMKMQGPIGYAPNPKQMRRNQVMYSIRQNGHLMNSFSQKSPQHQENDGTFIAIPKRYRKVDMKYNKLGQDEFQFDNYNKTGLAGLEAVLPNAYCNAVIQVLYYIEPLRASLLSHLCSKEFCLSCELGFLFYMLSHSPPNQPCQPGNFLRAFRTVPEASALGLILSDLAPEAKQKTDLGALIQSWNRFMLHQMHVELNETRKRNEEKKEKFCKPFIYKEIDFPAISKERARKHSAAEVSNEIEEEKREDVSDISNIFGSKQMHRHSCLKCAEEVNKGSILLACNLVYPTSEPERDEWSFCDILSKSLCPQQVTPAWCEKCGRFTPTSQSRVIESLPKVLSINTGLHTPQHKQFWQTQMDKVVAKLSGADLNKSTTPTTTPTNTPSSKPCRYGDHCSRPGCRFRHSFDNTPPPIPINNPYCSNNWLPHSIKMYLNNSKLEIKKLGANGEEVRKLNLADDLPKTITEDISIDDGKENGAVQESKRYDLTAVVCYINDQNTPERKNLVALIKIPDLYMKHKELSEHKWYLFNDFSISPVPAQEAVWFSLDWKIPCVLYYSCAELQNSRTEIHHPISREVFTEDNCIARSGGTKGITFTPLLENELLNAGDLVAMDAEFVTLNQEEAELRSDGKMSTVKPSQMSVARITCIRGQGDGEGTPFIDDYISTQEQVVDYLTKFSGIKPGDLDANFTSKHLTTLKSTYIKLRFLQDSGVVFVGHGLKNDFRVINLVVPTDQVIDTVQLFHLRHHRMVSLRFLAWHFLGIKIQSETHDSSEDARAALQLYKKYQELEQCNKVGEALAELYEIGEHLKWKVPEE</sequence>
<dbReference type="PROSITE" id="PS50235">
    <property type="entry name" value="USP_3"/>
    <property type="match status" value="1"/>
</dbReference>
<dbReference type="InterPro" id="IPR036397">
    <property type="entry name" value="RNaseH_sf"/>
</dbReference>
<dbReference type="EC" id="3.1.13.4" evidence="9"/>
<dbReference type="InterPro" id="IPR012337">
    <property type="entry name" value="RNaseH-like_sf"/>
</dbReference>
<evidence type="ECO:0000256" key="2">
    <source>
        <dbReference type="ARBA" id="ARBA00022490"/>
    </source>
</evidence>
<dbReference type="SMART" id="SM00479">
    <property type="entry name" value="EXOIII"/>
    <property type="match status" value="1"/>
</dbReference>
<dbReference type="GO" id="GO:0000289">
    <property type="term" value="P:nuclear-transcribed mRNA poly(A) tail shortening"/>
    <property type="evidence" value="ECO:0007669"/>
    <property type="project" value="UniProtKB-UniRule"/>
</dbReference>
<evidence type="ECO:0000256" key="1">
    <source>
        <dbReference type="ARBA" id="ARBA00001663"/>
    </source>
</evidence>
<dbReference type="FunFam" id="3.30.420.10:FF:000011">
    <property type="entry name" value="PAN2-PAN3 deadenylation complex catalytic subunit PAN2"/>
    <property type="match status" value="1"/>
</dbReference>
<dbReference type="Pfam" id="PF00929">
    <property type="entry name" value="RNase_T"/>
    <property type="match status" value="1"/>
</dbReference>
<dbReference type="GO" id="GO:0004535">
    <property type="term" value="F:poly(A)-specific ribonuclease activity"/>
    <property type="evidence" value="ECO:0007669"/>
    <property type="project" value="UniProtKB-UniRule"/>
</dbReference>
<dbReference type="Gene3D" id="3.30.420.10">
    <property type="entry name" value="Ribonuclease H-like superfamily/Ribonuclease H"/>
    <property type="match status" value="1"/>
</dbReference>
<dbReference type="GO" id="GO:0010606">
    <property type="term" value="P:positive regulation of cytoplasmic mRNA processing body assembly"/>
    <property type="evidence" value="ECO:0007669"/>
    <property type="project" value="UniProtKB-UniRule"/>
</dbReference>
<dbReference type="InterPro" id="IPR013520">
    <property type="entry name" value="Ribonucl_H"/>
</dbReference>
<dbReference type="InterPro" id="IPR050785">
    <property type="entry name" value="PAN2-PAN3_catalytic_subunit"/>
</dbReference>
<evidence type="ECO:0000313" key="13">
    <source>
        <dbReference type="Proteomes" id="UP000019118"/>
    </source>
</evidence>
<evidence type="ECO:0000313" key="12">
    <source>
        <dbReference type="EnsemblMetazoa" id="XP_019760308.1"/>
    </source>
</evidence>
<reference evidence="13" key="1">
    <citation type="journal article" date="2013" name="Genome Biol.">
        <title>Draft genome of the mountain pine beetle, Dendroctonus ponderosae Hopkins, a major forest pest.</title>
        <authorList>
            <person name="Keeling C.I."/>
            <person name="Yuen M.M."/>
            <person name="Liao N.Y."/>
            <person name="Docking T.R."/>
            <person name="Chan S.K."/>
            <person name="Taylor G.A."/>
            <person name="Palmquist D.L."/>
            <person name="Jackman S.D."/>
            <person name="Nguyen A."/>
            <person name="Li M."/>
            <person name="Henderson H."/>
            <person name="Janes J.K."/>
            <person name="Zhao Y."/>
            <person name="Pandoh P."/>
            <person name="Moore R."/>
            <person name="Sperling F.A."/>
            <person name="Huber D.P."/>
            <person name="Birol I."/>
            <person name="Jones S.J."/>
            <person name="Bohlmann J."/>
        </authorList>
    </citation>
    <scope>NUCLEOTIDE SEQUENCE</scope>
</reference>
<dbReference type="CTD" id="9924"/>
<dbReference type="Proteomes" id="UP000019118">
    <property type="component" value="Unassembled WGS sequence"/>
</dbReference>
<keyword evidence="5 9" id="KW-0479">Metal-binding</keyword>
<dbReference type="GO" id="GO:0005634">
    <property type="term" value="C:nucleus"/>
    <property type="evidence" value="ECO:0007669"/>
    <property type="project" value="UniProtKB-SubCell"/>
</dbReference>
<dbReference type="SUPFAM" id="SSF54001">
    <property type="entry name" value="Cysteine proteinases"/>
    <property type="match status" value="1"/>
</dbReference>
<comment type="caution">
    <text evidence="9">Lacks conserved residue(s) required for the propagation of feature annotation.</text>
</comment>
<gene>
    <name evidence="9" type="primary">PAN2</name>
</gene>
<dbReference type="InterPro" id="IPR048841">
    <property type="entry name" value="PAN2_N"/>
</dbReference>
<keyword evidence="6 9" id="KW-0378">Hydrolase</keyword>
<accession>A0AAR5PGZ1</accession>
<dbReference type="InterPro" id="IPR028881">
    <property type="entry name" value="PAN2_UCH_dom"/>
</dbReference>
<dbReference type="InterPro" id="IPR030843">
    <property type="entry name" value="PAN2"/>
</dbReference>
<dbReference type="EnsemblMetazoa" id="XM_019904749.1">
    <property type="protein sequence ID" value="XP_019760308.1"/>
    <property type="gene ID" value="LOC109537835"/>
</dbReference>
<dbReference type="GO" id="GO:0003676">
    <property type="term" value="F:nucleic acid binding"/>
    <property type="evidence" value="ECO:0007669"/>
    <property type="project" value="InterPro"/>
</dbReference>
<dbReference type="PANTHER" id="PTHR15728:SF0">
    <property type="entry name" value="PAN2-PAN3 DEADENYLATION COMPLEX CATALYTIC SUBUNIT PAN2"/>
    <property type="match status" value="1"/>
</dbReference>
<dbReference type="GO" id="GO:0000932">
    <property type="term" value="C:P-body"/>
    <property type="evidence" value="ECO:0007669"/>
    <property type="project" value="UniProtKB-SubCell"/>
</dbReference>
<evidence type="ECO:0000256" key="7">
    <source>
        <dbReference type="ARBA" id="ARBA00022839"/>
    </source>
</evidence>
<evidence type="ECO:0000256" key="5">
    <source>
        <dbReference type="ARBA" id="ARBA00022723"/>
    </source>
</evidence>